<evidence type="ECO:0000256" key="7">
    <source>
        <dbReference type="SAM" id="MobiDB-lite"/>
    </source>
</evidence>
<comment type="catalytic activity">
    <reaction evidence="1">
        <text>S-ubiquitinyl-[E2 ubiquitin-conjugating enzyme]-L-cysteine + [acceptor protein]-L-lysine = [E2 ubiquitin-conjugating enzyme]-L-cysteine + N(6)-ubiquitinyl-[acceptor protein]-L-lysine.</text>
        <dbReference type="EC" id="2.3.2.27"/>
    </reaction>
</comment>
<dbReference type="AlphaFoldDB" id="A0A7I8LHU9"/>
<dbReference type="InterPro" id="IPR000719">
    <property type="entry name" value="Prot_kinase_dom"/>
</dbReference>
<evidence type="ECO:0000256" key="4">
    <source>
        <dbReference type="ARBA" id="ARBA00022786"/>
    </source>
</evidence>
<dbReference type="SMART" id="SM00220">
    <property type="entry name" value="S_TKc"/>
    <property type="match status" value="1"/>
</dbReference>
<name>A0A7I8LHU9_SPIIN</name>
<protein>
    <recommendedName>
        <fullName evidence="2">RING-type E3 ubiquitin transferase</fullName>
        <ecNumber evidence="2">2.3.2.27</ecNumber>
    </recommendedName>
</protein>
<accession>A0A7I8LHU9</accession>
<keyword evidence="5" id="KW-0067">ATP-binding</keyword>
<evidence type="ECO:0000256" key="2">
    <source>
        <dbReference type="ARBA" id="ARBA00012483"/>
    </source>
</evidence>
<dbReference type="PROSITE" id="PS00108">
    <property type="entry name" value="PROTEIN_KINASE_ST"/>
    <property type="match status" value="1"/>
</dbReference>
<evidence type="ECO:0000313" key="9">
    <source>
        <dbReference type="EMBL" id="CAA7409256.1"/>
    </source>
</evidence>
<feature type="region of interest" description="Disordered" evidence="7">
    <location>
        <begin position="186"/>
        <end position="236"/>
    </location>
</feature>
<dbReference type="Proteomes" id="UP000663760">
    <property type="component" value="Chromosome 16"/>
</dbReference>
<evidence type="ECO:0000256" key="3">
    <source>
        <dbReference type="ARBA" id="ARBA00022741"/>
    </source>
</evidence>
<dbReference type="OrthoDB" id="4062651at2759"/>
<dbReference type="GO" id="GO:0061630">
    <property type="term" value="F:ubiquitin protein ligase activity"/>
    <property type="evidence" value="ECO:0007669"/>
    <property type="project" value="UniProtKB-EC"/>
</dbReference>
<proteinExistence type="predicted"/>
<dbReference type="PANTHER" id="PTHR45647:SF132">
    <property type="entry name" value="KINASE WITH ADENINE NUCLEOTIDE ALPHA HYDROLASES-LIKE DOMAIN-CONTAINING PROTEIN"/>
    <property type="match status" value="1"/>
</dbReference>
<keyword evidence="4" id="KW-0833">Ubl conjugation pathway</keyword>
<sequence>MWRTAPPRGKRGYGPFRAEGGTSAELRQPLVAVAVDRDKPSQSALKWALDNIVPRGQTVMLVHVDCGDLRAKDIFLPFRCFCAKKDVRCKDVLLDDNDVAKAITEFLARSAVEKLVIGLPSRNSFVRRFNPTERDIPTAICRGAPDFCTVYVVGRGKVASLRKAVRPAPIMCPLHPLDNLLDTKGHFKSSLPRGPRGLLAKASGDRRSPETRMSFGSPGRLSVEDSSPPSPLYDRHLDIDPSSSRLSIASDGFDLLLGTSHRRTRDESFDFSALSQESARSSWSSQEEVEMEMRRLRQELKQTIDMYSTARQEALSAKQMARELRLWKKEEEQRLENARAAEAAALTMVEKEKAKSKAAAEAAETARKMAEMEARRRRHAEMAASKEAEERTKALVSLAESDTRYRRYSIEEIEAATDLFAENRKIGEGGYGPVFRGSLDHTPVAIKILRPNAAQGRSQFQREIEVLSCIRHPNMVLLLGACPEYGCLVYEYMEQGSLEDRLFQREGTPALPWELRFKIAAEIGTGLLFLHQTRPEPVVHRDLKPGNILLDGNFVSKIADVGLARLLPATDNVTQCRITSTAGTFCYIDPEYQKTGMLGTKSDIYSFGVILLQLITGQPPIGLAHRVERAIEEGAFEGMLDPAVHDWPLKEALSLAKMAVKCAELRRKDRPDLSTVLLPELNRLRAMAEESLHRGVLGRADLPDDDTQTSICNVSREDPPILLTPPPSWNSPDTIFTRFPENGSDRSFVRLFEMIAGDHERPPGAVVVRELEEQVQWAVRSGDKRRRRRGWKPRPLPTRGVMMDDAPPVCALEKLSLYICTYYSSSMQKILIPTSSKKLHGDPF</sequence>
<dbReference type="EC" id="2.3.2.27" evidence="2"/>
<dbReference type="Gene3D" id="1.10.510.10">
    <property type="entry name" value="Transferase(Phosphotransferase) domain 1"/>
    <property type="match status" value="1"/>
</dbReference>
<evidence type="ECO:0000313" key="10">
    <source>
        <dbReference type="Proteomes" id="UP000663760"/>
    </source>
</evidence>
<dbReference type="InterPro" id="IPR001245">
    <property type="entry name" value="Ser-Thr/Tyr_kinase_cat_dom"/>
</dbReference>
<dbReference type="PROSITE" id="PS50011">
    <property type="entry name" value="PROTEIN_KINASE_DOM"/>
    <property type="match status" value="1"/>
</dbReference>
<evidence type="ECO:0000256" key="6">
    <source>
        <dbReference type="SAM" id="Coils"/>
    </source>
</evidence>
<dbReference type="SUPFAM" id="SSF52402">
    <property type="entry name" value="Adenine nucleotide alpha hydrolases-like"/>
    <property type="match status" value="1"/>
</dbReference>
<dbReference type="Gene3D" id="3.40.50.12370">
    <property type="match status" value="1"/>
</dbReference>
<reference evidence="9" key="1">
    <citation type="submission" date="2020-02" db="EMBL/GenBank/DDBJ databases">
        <authorList>
            <person name="Scholz U."/>
            <person name="Mascher M."/>
            <person name="Fiebig A."/>
        </authorList>
    </citation>
    <scope>NUCLEOTIDE SEQUENCE</scope>
</reference>
<dbReference type="GO" id="GO:0004672">
    <property type="term" value="F:protein kinase activity"/>
    <property type="evidence" value="ECO:0007669"/>
    <property type="project" value="InterPro"/>
</dbReference>
<keyword evidence="10" id="KW-1185">Reference proteome</keyword>
<evidence type="ECO:0000256" key="1">
    <source>
        <dbReference type="ARBA" id="ARBA00000900"/>
    </source>
</evidence>
<feature type="coiled-coil region" evidence="6">
    <location>
        <begin position="286"/>
        <end position="389"/>
    </location>
</feature>
<gene>
    <name evidence="9" type="ORF">SI8410_16019934</name>
</gene>
<keyword evidence="3" id="KW-0547">Nucleotide-binding</keyword>
<feature type="region of interest" description="Disordered" evidence="7">
    <location>
        <begin position="1"/>
        <end position="20"/>
    </location>
</feature>
<organism evidence="9 10">
    <name type="scientific">Spirodela intermedia</name>
    <name type="common">Intermediate duckweed</name>
    <dbReference type="NCBI Taxonomy" id="51605"/>
    <lineage>
        <taxon>Eukaryota</taxon>
        <taxon>Viridiplantae</taxon>
        <taxon>Streptophyta</taxon>
        <taxon>Embryophyta</taxon>
        <taxon>Tracheophyta</taxon>
        <taxon>Spermatophyta</taxon>
        <taxon>Magnoliopsida</taxon>
        <taxon>Liliopsida</taxon>
        <taxon>Araceae</taxon>
        <taxon>Lemnoideae</taxon>
        <taxon>Spirodela</taxon>
    </lineage>
</organism>
<keyword evidence="6" id="KW-0175">Coiled coil</keyword>
<dbReference type="InterPro" id="IPR011009">
    <property type="entry name" value="Kinase-like_dom_sf"/>
</dbReference>
<feature type="domain" description="Protein kinase" evidence="8">
    <location>
        <begin position="420"/>
        <end position="681"/>
    </location>
</feature>
<dbReference type="SUPFAM" id="SSF56112">
    <property type="entry name" value="Protein kinase-like (PK-like)"/>
    <property type="match status" value="1"/>
</dbReference>
<dbReference type="EMBL" id="LR746279">
    <property type="protein sequence ID" value="CAA7409256.1"/>
    <property type="molecule type" value="Genomic_DNA"/>
</dbReference>
<dbReference type="InterPro" id="IPR008271">
    <property type="entry name" value="Ser/Thr_kinase_AS"/>
</dbReference>
<dbReference type="Pfam" id="PF07714">
    <property type="entry name" value="PK_Tyr_Ser-Thr"/>
    <property type="match status" value="1"/>
</dbReference>
<dbReference type="FunFam" id="3.30.200.20:FF:000162">
    <property type="entry name" value="Adenine nucleotide alpha hydrolase-like domain kinase"/>
    <property type="match status" value="1"/>
</dbReference>
<dbReference type="PANTHER" id="PTHR45647">
    <property type="entry name" value="OS02G0152300 PROTEIN"/>
    <property type="match status" value="1"/>
</dbReference>
<dbReference type="GO" id="GO:0005524">
    <property type="term" value="F:ATP binding"/>
    <property type="evidence" value="ECO:0007669"/>
    <property type="project" value="UniProtKB-KW"/>
</dbReference>
<evidence type="ECO:0000256" key="5">
    <source>
        <dbReference type="ARBA" id="ARBA00022840"/>
    </source>
</evidence>
<evidence type="ECO:0000259" key="8">
    <source>
        <dbReference type="PROSITE" id="PS50011"/>
    </source>
</evidence>
<dbReference type="InterPro" id="IPR051348">
    <property type="entry name" value="U-box_ubiquitin_ligases"/>
</dbReference>
<dbReference type="Gene3D" id="3.30.200.20">
    <property type="entry name" value="Phosphorylase Kinase, domain 1"/>
    <property type="match status" value="1"/>
</dbReference>
<dbReference type="CDD" id="cd01989">
    <property type="entry name" value="USP_STK_Ubox_N"/>
    <property type="match status" value="1"/>
</dbReference>